<feature type="transmembrane region" description="Helical" evidence="2">
    <location>
        <begin position="20"/>
        <end position="40"/>
    </location>
</feature>
<evidence type="ECO:0000256" key="2">
    <source>
        <dbReference type="SAM" id="Phobius"/>
    </source>
</evidence>
<keyword evidence="1" id="KW-0175">Coiled coil</keyword>
<accession>A0ABU1KQQ9</accession>
<keyword evidence="2" id="KW-0472">Membrane</keyword>
<gene>
    <name evidence="3" type="ORF">GGQ86_005415</name>
</gene>
<organism evidence="3 4">
    <name type="scientific">Xanthobacter flavus</name>
    <dbReference type="NCBI Taxonomy" id="281"/>
    <lineage>
        <taxon>Bacteria</taxon>
        <taxon>Pseudomonadati</taxon>
        <taxon>Pseudomonadota</taxon>
        <taxon>Alphaproteobacteria</taxon>
        <taxon>Hyphomicrobiales</taxon>
        <taxon>Xanthobacteraceae</taxon>
        <taxon>Xanthobacter</taxon>
    </lineage>
</organism>
<evidence type="ECO:0000313" key="4">
    <source>
        <dbReference type="Proteomes" id="UP001245370"/>
    </source>
</evidence>
<feature type="coiled-coil region" evidence="1">
    <location>
        <begin position="81"/>
        <end position="117"/>
    </location>
</feature>
<evidence type="ECO:0000256" key="1">
    <source>
        <dbReference type="SAM" id="Coils"/>
    </source>
</evidence>
<comment type="caution">
    <text evidence="3">The sequence shown here is derived from an EMBL/GenBank/DDBJ whole genome shotgun (WGS) entry which is preliminary data.</text>
</comment>
<proteinExistence type="predicted"/>
<name>A0ABU1KQQ9_XANFL</name>
<evidence type="ECO:0000313" key="3">
    <source>
        <dbReference type="EMBL" id="MDR6336911.1"/>
    </source>
</evidence>
<protein>
    <submittedName>
        <fullName evidence="3">Uncharacterized SAM-binding protein YcdF (DUF218 family)</fullName>
    </submittedName>
</protein>
<keyword evidence="2" id="KW-1133">Transmembrane helix</keyword>
<keyword evidence="2" id="KW-0812">Transmembrane</keyword>
<dbReference type="EMBL" id="JAVDPY010000021">
    <property type="protein sequence ID" value="MDR6336911.1"/>
    <property type="molecule type" value="Genomic_DNA"/>
</dbReference>
<dbReference type="Proteomes" id="UP001245370">
    <property type="component" value="Unassembled WGS sequence"/>
</dbReference>
<keyword evidence="4" id="KW-1185">Reference proteome</keyword>
<feature type="transmembrane region" description="Helical" evidence="2">
    <location>
        <begin position="46"/>
        <end position="67"/>
    </location>
</feature>
<dbReference type="RefSeq" id="WP_281810152.1">
    <property type="nucleotide sequence ID" value="NZ_BSDO01000023.1"/>
</dbReference>
<dbReference type="GeneID" id="95766112"/>
<sequence length="214" mass="23666">MPVKEPLPPMGVVKHRIITAILTSAAAGITFTVLGGALPLRSLERQGLAALAALAAAIAILAILGRYRRNRLEARREWERHAAAQAAARRAAEEARAAELRARHAEAAANAAAVRKREEELAMVKRAMRLAQLEAWFLCNAAKYRLAVDAIGTADPDQVAKGLMQHVARQNIHDIDILEESKNLEVRAFLDRMPGYLVPSRPMKPRYDLMVWKE</sequence>
<reference evidence="3 4" key="1">
    <citation type="submission" date="2023-07" db="EMBL/GenBank/DDBJ databases">
        <title>Genomic Encyclopedia of Type Strains, Phase IV (KMG-IV): sequencing the most valuable type-strain genomes for metagenomic binning, comparative biology and taxonomic classification.</title>
        <authorList>
            <person name="Goeker M."/>
        </authorList>
    </citation>
    <scope>NUCLEOTIDE SEQUENCE [LARGE SCALE GENOMIC DNA]</scope>
    <source>
        <strain evidence="3 4">DSM 338</strain>
    </source>
</reference>